<dbReference type="PANTHER" id="PTHR11439">
    <property type="entry name" value="GAG-POL-RELATED RETROTRANSPOSON"/>
    <property type="match status" value="1"/>
</dbReference>
<dbReference type="EMBL" id="BDDD01003081">
    <property type="protein sequence ID" value="GAV84025.1"/>
    <property type="molecule type" value="Genomic_DNA"/>
</dbReference>
<dbReference type="OrthoDB" id="414945at2759"/>
<dbReference type="SUPFAM" id="SSF56672">
    <property type="entry name" value="DNA/RNA polymerases"/>
    <property type="match status" value="1"/>
</dbReference>
<accession>A0A1Q3CV34</accession>
<evidence type="ECO:0000313" key="1">
    <source>
        <dbReference type="EMBL" id="GAV84025.1"/>
    </source>
</evidence>
<protein>
    <recommendedName>
        <fullName evidence="3">RVT_2 domain-containing protein</fullName>
    </recommendedName>
</protein>
<organism evidence="1 2">
    <name type="scientific">Cephalotus follicularis</name>
    <name type="common">Albany pitcher plant</name>
    <dbReference type="NCBI Taxonomy" id="3775"/>
    <lineage>
        <taxon>Eukaryota</taxon>
        <taxon>Viridiplantae</taxon>
        <taxon>Streptophyta</taxon>
        <taxon>Embryophyta</taxon>
        <taxon>Tracheophyta</taxon>
        <taxon>Spermatophyta</taxon>
        <taxon>Magnoliopsida</taxon>
        <taxon>eudicotyledons</taxon>
        <taxon>Gunneridae</taxon>
        <taxon>Pentapetalae</taxon>
        <taxon>rosids</taxon>
        <taxon>fabids</taxon>
        <taxon>Oxalidales</taxon>
        <taxon>Cephalotaceae</taxon>
        <taxon>Cephalotus</taxon>
    </lineage>
</organism>
<dbReference type="InParanoid" id="A0A1Q3CV34"/>
<comment type="caution">
    <text evidence="1">The sequence shown here is derived from an EMBL/GenBank/DDBJ whole genome shotgun (WGS) entry which is preliminary data.</text>
</comment>
<sequence>MEQNLKLTDSMVDVLSDPSPYRQMVGQLIYLTVTHPDIVYTVNILSQFMHKPRQTHMDAALHLLRYLKATPGQGILLSSQSDFSFKAYCDSDWASCPMTRRSSTGFCIFLGSSPISWKTKKQTSVSRSSAEAEYRAMAVTTCELQWLSYLLCDLRIPSSVPIPLFCDNQAALHIASNPIFHERTKYIEIDCHVFRDKIQEGLIRPCKVSTSHQLADIFTKSLGREQFQFLRSKLGLHKLHAPT</sequence>
<evidence type="ECO:0000313" key="2">
    <source>
        <dbReference type="Proteomes" id="UP000187406"/>
    </source>
</evidence>
<keyword evidence="2" id="KW-1185">Reference proteome</keyword>
<proteinExistence type="predicted"/>
<dbReference type="Proteomes" id="UP000187406">
    <property type="component" value="Unassembled WGS sequence"/>
</dbReference>
<name>A0A1Q3CV34_CEPFO</name>
<reference evidence="2" key="1">
    <citation type="submission" date="2016-04" db="EMBL/GenBank/DDBJ databases">
        <title>Cephalotus genome sequencing.</title>
        <authorList>
            <person name="Fukushima K."/>
            <person name="Hasebe M."/>
            <person name="Fang X."/>
        </authorList>
    </citation>
    <scope>NUCLEOTIDE SEQUENCE [LARGE SCALE GENOMIC DNA]</scope>
    <source>
        <strain evidence="2">cv. St1</strain>
    </source>
</reference>
<evidence type="ECO:0008006" key="3">
    <source>
        <dbReference type="Google" id="ProtNLM"/>
    </source>
</evidence>
<dbReference type="InterPro" id="IPR043502">
    <property type="entry name" value="DNA/RNA_pol_sf"/>
</dbReference>
<dbReference type="CDD" id="cd09272">
    <property type="entry name" value="RNase_HI_RT_Ty1"/>
    <property type="match status" value="1"/>
</dbReference>
<gene>
    <name evidence="1" type="ORF">CFOL_v3_27470</name>
</gene>
<dbReference type="AlphaFoldDB" id="A0A1Q3CV34"/>
<dbReference type="PANTHER" id="PTHR11439:SF511">
    <property type="match status" value="1"/>
</dbReference>